<evidence type="ECO:0000256" key="1">
    <source>
        <dbReference type="ARBA" id="ARBA00005417"/>
    </source>
</evidence>
<keyword evidence="4" id="KW-0067">ATP-binding</keyword>
<feature type="domain" description="ABC transporter" evidence="3">
    <location>
        <begin position="6"/>
        <end position="238"/>
    </location>
</feature>
<keyword evidence="5" id="KW-1185">Reference proteome</keyword>
<dbReference type="PANTHER" id="PTHR43335:SF4">
    <property type="entry name" value="ABC TRANSPORTER, ATP-BINDING PROTEIN"/>
    <property type="match status" value="1"/>
</dbReference>
<evidence type="ECO:0000313" key="5">
    <source>
        <dbReference type="Proteomes" id="UP000726170"/>
    </source>
</evidence>
<dbReference type="Proteomes" id="UP000726170">
    <property type="component" value="Unassembled WGS sequence"/>
</dbReference>
<name>A0ABS6EHH0_9CLOT</name>
<proteinExistence type="inferred from homology"/>
<dbReference type="GO" id="GO:0005524">
    <property type="term" value="F:ATP binding"/>
    <property type="evidence" value="ECO:0007669"/>
    <property type="project" value="UniProtKB-KW"/>
</dbReference>
<keyword evidence="4" id="KW-0547">Nucleotide-binding</keyword>
<dbReference type="EMBL" id="JAHLQF010000001">
    <property type="protein sequence ID" value="MBU5483849.1"/>
    <property type="molecule type" value="Genomic_DNA"/>
</dbReference>
<evidence type="ECO:0000259" key="3">
    <source>
        <dbReference type="PROSITE" id="PS50893"/>
    </source>
</evidence>
<dbReference type="RefSeq" id="WP_216438233.1">
    <property type="nucleotide sequence ID" value="NZ_JAHLQF010000001.1"/>
</dbReference>
<dbReference type="PANTHER" id="PTHR43335">
    <property type="entry name" value="ABC TRANSPORTER, ATP-BINDING PROTEIN"/>
    <property type="match status" value="1"/>
</dbReference>
<comment type="caution">
    <text evidence="4">The sequence shown here is derived from an EMBL/GenBank/DDBJ whole genome shotgun (WGS) entry which is preliminary data.</text>
</comment>
<protein>
    <submittedName>
        <fullName evidence="4">ATP-binding cassette domain-containing protein</fullName>
    </submittedName>
</protein>
<dbReference type="InterPro" id="IPR017871">
    <property type="entry name" value="ABC_transporter-like_CS"/>
</dbReference>
<dbReference type="InterPro" id="IPR003593">
    <property type="entry name" value="AAA+_ATPase"/>
</dbReference>
<reference evidence="4 5" key="1">
    <citation type="submission" date="2021-06" db="EMBL/GenBank/DDBJ databases">
        <authorList>
            <person name="Sun Q."/>
            <person name="Li D."/>
        </authorList>
    </citation>
    <scope>NUCLEOTIDE SEQUENCE [LARGE SCALE GENOMIC DNA]</scope>
    <source>
        <strain evidence="4 5">MSJ-11</strain>
    </source>
</reference>
<comment type="similarity">
    <text evidence="1">Belongs to the ABC transporter superfamily.</text>
</comment>
<dbReference type="Pfam" id="PF00005">
    <property type="entry name" value="ABC_tran"/>
    <property type="match status" value="1"/>
</dbReference>
<evidence type="ECO:0000313" key="4">
    <source>
        <dbReference type="EMBL" id="MBU5483849.1"/>
    </source>
</evidence>
<dbReference type="PROSITE" id="PS00211">
    <property type="entry name" value="ABC_TRANSPORTER_1"/>
    <property type="match status" value="1"/>
</dbReference>
<accession>A0ABS6EHH0</accession>
<gene>
    <name evidence="4" type="ORF">KQI86_05855</name>
</gene>
<dbReference type="InterPro" id="IPR003439">
    <property type="entry name" value="ABC_transporter-like_ATP-bd"/>
</dbReference>
<organism evidence="4 5">
    <name type="scientific">Clostridium mobile</name>
    <dbReference type="NCBI Taxonomy" id="2841512"/>
    <lineage>
        <taxon>Bacteria</taxon>
        <taxon>Bacillati</taxon>
        <taxon>Bacillota</taxon>
        <taxon>Clostridia</taxon>
        <taxon>Eubacteriales</taxon>
        <taxon>Clostridiaceae</taxon>
        <taxon>Clostridium</taxon>
    </lineage>
</organism>
<dbReference type="PROSITE" id="PS50893">
    <property type="entry name" value="ABC_TRANSPORTER_2"/>
    <property type="match status" value="1"/>
</dbReference>
<evidence type="ECO:0000256" key="2">
    <source>
        <dbReference type="ARBA" id="ARBA00022448"/>
    </source>
</evidence>
<sequence>MENKKLEVIKLNKNIGRRKIINDFTFDVYKGDICGFVGPNGSGKTTTIRMITGLVKPTNGSVLINGEDITKDRKAALIKLGAMVESPIFFPYMSGRKNLQNLARLNPNMDRKEQLIRVEESLKIVGLQGRGEDKVKTYSLGMKQRLGIAQTLLNDPEIIILDEPANGLDPLGIRELRELILNLNKKRGITFFISSHLLDELQQICNRLIIIKEGNMLWQGSTEELLKDKGVNNSLEDAFVKLMYEGEK</sequence>
<dbReference type="SMART" id="SM00382">
    <property type="entry name" value="AAA"/>
    <property type="match status" value="1"/>
</dbReference>
<keyword evidence="2" id="KW-0813">Transport</keyword>